<dbReference type="Gene3D" id="1.25.10.10">
    <property type="entry name" value="Leucine-rich Repeat Variant"/>
    <property type="match status" value="1"/>
</dbReference>
<protein>
    <submittedName>
        <fullName evidence="1">Cell differentiation family, Rcd1-like</fullName>
    </submittedName>
</protein>
<dbReference type="Proteomes" id="UP001281761">
    <property type="component" value="Unassembled WGS sequence"/>
</dbReference>
<dbReference type="InterPro" id="IPR007216">
    <property type="entry name" value="CNOT9"/>
</dbReference>
<dbReference type="PANTHER" id="PTHR12262">
    <property type="entry name" value="CCR4-NOT TRANSCRIPTION COMPLEX SUBUNIT 9"/>
    <property type="match status" value="1"/>
</dbReference>
<organism evidence="1 2">
    <name type="scientific">Blattamonas nauphoetae</name>
    <dbReference type="NCBI Taxonomy" id="2049346"/>
    <lineage>
        <taxon>Eukaryota</taxon>
        <taxon>Metamonada</taxon>
        <taxon>Preaxostyla</taxon>
        <taxon>Oxymonadida</taxon>
        <taxon>Blattamonas</taxon>
    </lineage>
</organism>
<proteinExistence type="predicted"/>
<gene>
    <name evidence="1" type="ORF">BLNAU_15986</name>
</gene>
<evidence type="ECO:0000313" key="2">
    <source>
        <dbReference type="Proteomes" id="UP001281761"/>
    </source>
</evidence>
<dbReference type="EMBL" id="JARBJD010000163">
    <property type="protein sequence ID" value="KAK2949066.1"/>
    <property type="molecule type" value="Genomic_DNA"/>
</dbReference>
<keyword evidence="2" id="KW-1185">Reference proteome</keyword>
<name>A0ABQ9XAV6_9EUKA</name>
<reference evidence="1 2" key="1">
    <citation type="journal article" date="2022" name="bioRxiv">
        <title>Genomics of Preaxostyla Flagellates Illuminates Evolutionary Transitions and the Path Towards Mitochondrial Loss.</title>
        <authorList>
            <person name="Novak L.V.F."/>
            <person name="Treitli S.C."/>
            <person name="Pyrih J."/>
            <person name="Halakuc P."/>
            <person name="Pipaliya S.V."/>
            <person name="Vacek V."/>
            <person name="Brzon O."/>
            <person name="Soukal P."/>
            <person name="Eme L."/>
            <person name="Dacks J.B."/>
            <person name="Karnkowska A."/>
            <person name="Elias M."/>
            <person name="Hampl V."/>
        </authorList>
    </citation>
    <scope>NUCLEOTIDE SEQUENCE [LARGE SCALE GENOMIC DNA]</scope>
    <source>
        <strain evidence="1">NAU3</strain>
        <tissue evidence="1">Gut</tissue>
    </source>
</reference>
<accession>A0ABQ9XAV6</accession>
<dbReference type="InterPro" id="IPR011989">
    <property type="entry name" value="ARM-like"/>
</dbReference>
<evidence type="ECO:0000313" key="1">
    <source>
        <dbReference type="EMBL" id="KAK2949066.1"/>
    </source>
</evidence>
<dbReference type="Pfam" id="PF04078">
    <property type="entry name" value="Rcd1"/>
    <property type="match status" value="1"/>
</dbReference>
<comment type="caution">
    <text evidence="1">The sequence shown here is derived from an EMBL/GenBank/DDBJ whole genome shotgun (WGS) entry which is preliminary data.</text>
</comment>
<sequence length="328" mass="37589">MYCDTEPQEDVTTLYAVPDDPDSSVVESDQLPWDLGHSVMNHVAIDEVTGLLLKLRNPTNREEAFQRLIAIKDVMPYSDILGPQIVNSSGILSILVEEITSIYPFTTNVDQSPIVFHRALYSILLLQAVAQNTVTNLFAIQHRFPFLGFPFIRYTGKDAAILQLKEESLWLIAYSTQNIDDTAHRCLIDNEIMKVCQKVLEESIAETFLPAIISIYSMLLFDSIQQFKLFTSETSMIITLMEQINHFLKEMGEVKTETENRCIEYIVRLIETLMEHVVFHEPIKKALGSSESRYGSNIIRLYEQPDIAERFSDTRFLVMTSFQKTEQT</sequence>